<feature type="chain" id="PRO_5035211477" description="Chemosensory protein" evidence="1">
    <location>
        <begin position="26"/>
        <end position="114"/>
    </location>
</feature>
<dbReference type="Proteomes" id="UP000789390">
    <property type="component" value="Unassembled WGS sequence"/>
</dbReference>
<dbReference type="SUPFAM" id="SSF100910">
    <property type="entry name" value="Chemosensory protein Csp2"/>
    <property type="match status" value="1"/>
</dbReference>
<evidence type="ECO:0000256" key="1">
    <source>
        <dbReference type="SAM" id="SignalP"/>
    </source>
</evidence>
<dbReference type="PANTHER" id="PTHR11257">
    <property type="entry name" value="CHEMOSENSORY PROTEIN-RELATED"/>
    <property type="match status" value="1"/>
</dbReference>
<dbReference type="Gene3D" id="1.10.2080.10">
    <property type="entry name" value="Insect odorant-binding protein A10/Ejaculatory bulb-specific protein 3"/>
    <property type="match status" value="1"/>
</dbReference>
<protein>
    <recommendedName>
        <fullName evidence="4">Chemosensory protein</fullName>
    </recommendedName>
</protein>
<feature type="signal peptide" evidence="1">
    <location>
        <begin position="1"/>
        <end position="25"/>
    </location>
</feature>
<dbReference type="EMBL" id="CAKKLH010000002">
    <property type="protein sequence ID" value="CAH0098441.1"/>
    <property type="molecule type" value="Genomic_DNA"/>
</dbReference>
<sequence>MARFQLVWQLALVCVVLFLAGQAQGQLPASNAAVEAAIRNPRYMRRQINCLLNESPCDNIGRTMRQLVPALIKGQCPGCSPQQHQQAMKVMNVVSQQYPQEYSRIYYTYNQQQG</sequence>
<accession>A0A8J2RG23</accession>
<evidence type="ECO:0008006" key="4">
    <source>
        <dbReference type="Google" id="ProtNLM"/>
    </source>
</evidence>
<gene>
    <name evidence="2" type="ORF">DGAL_LOCUS519</name>
</gene>
<proteinExistence type="predicted"/>
<evidence type="ECO:0000313" key="2">
    <source>
        <dbReference type="EMBL" id="CAH0098441.1"/>
    </source>
</evidence>
<keyword evidence="3" id="KW-1185">Reference proteome</keyword>
<keyword evidence="1" id="KW-0732">Signal</keyword>
<evidence type="ECO:0000313" key="3">
    <source>
        <dbReference type="Proteomes" id="UP000789390"/>
    </source>
</evidence>
<dbReference type="InterPro" id="IPR036682">
    <property type="entry name" value="OS_D_A10/PebIII_sf"/>
</dbReference>
<dbReference type="AlphaFoldDB" id="A0A8J2RG23"/>
<dbReference type="InterPro" id="IPR005055">
    <property type="entry name" value="A10/PebIII"/>
</dbReference>
<reference evidence="2" key="1">
    <citation type="submission" date="2021-11" db="EMBL/GenBank/DDBJ databases">
        <authorList>
            <person name="Schell T."/>
        </authorList>
    </citation>
    <scope>NUCLEOTIDE SEQUENCE</scope>
    <source>
        <strain evidence="2">M5</strain>
    </source>
</reference>
<comment type="caution">
    <text evidence="2">The sequence shown here is derived from an EMBL/GenBank/DDBJ whole genome shotgun (WGS) entry which is preliminary data.</text>
</comment>
<name>A0A8J2RG23_9CRUS</name>
<organism evidence="2 3">
    <name type="scientific">Daphnia galeata</name>
    <dbReference type="NCBI Taxonomy" id="27404"/>
    <lineage>
        <taxon>Eukaryota</taxon>
        <taxon>Metazoa</taxon>
        <taxon>Ecdysozoa</taxon>
        <taxon>Arthropoda</taxon>
        <taxon>Crustacea</taxon>
        <taxon>Branchiopoda</taxon>
        <taxon>Diplostraca</taxon>
        <taxon>Cladocera</taxon>
        <taxon>Anomopoda</taxon>
        <taxon>Daphniidae</taxon>
        <taxon>Daphnia</taxon>
    </lineage>
</organism>
<dbReference type="PANTHER" id="PTHR11257:SF11">
    <property type="entry name" value="CHEMOSENSORY PROTEIN 17"/>
    <property type="match status" value="1"/>
</dbReference>
<dbReference type="OrthoDB" id="6355718at2759"/>
<dbReference type="Pfam" id="PF03392">
    <property type="entry name" value="OS-D"/>
    <property type="match status" value="1"/>
</dbReference>